<evidence type="ECO:0000313" key="4">
    <source>
        <dbReference type="Proteomes" id="UP000094828"/>
    </source>
</evidence>
<feature type="domain" description="Xylose isomerase-like TIM barrel" evidence="2">
    <location>
        <begin position="75"/>
        <end position="320"/>
    </location>
</feature>
<dbReference type="OrthoDB" id="256906at2"/>
<dbReference type="InterPro" id="IPR036237">
    <property type="entry name" value="Xyl_isomerase-like_sf"/>
</dbReference>
<dbReference type="SUPFAM" id="SSF51658">
    <property type="entry name" value="Xylose isomerase-like"/>
    <property type="match status" value="1"/>
</dbReference>
<comment type="caution">
    <text evidence="3">The sequence shown here is derived from an EMBL/GenBank/DDBJ whole genome shotgun (WGS) entry which is preliminary data.</text>
</comment>
<evidence type="ECO:0000313" key="3">
    <source>
        <dbReference type="EMBL" id="ODA30077.1"/>
    </source>
</evidence>
<dbReference type="InterPro" id="IPR006311">
    <property type="entry name" value="TAT_signal"/>
</dbReference>
<dbReference type="EMBL" id="LYDR01000116">
    <property type="protein sequence ID" value="ODA30077.1"/>
    <property type="molecule type" value="Genomic_DNA"/>
</dbReference>
<dbReference type="PANTHER" id="PTHR12110:SF53">
    <property type="entry name" value="BLR5974 PROTEIN"/>
    <property type="match status" value="1"/>
</dbReference>
<dbReference type="PROSITE" id="PS51318">
    <property type="entry name" value="TAT"/>
    <property type="match status" value="1"/>
</dbReference>
<name>A0A1C3E9Z6_9PLAN</name>
<dbReference type="STRING" id="1841610.A6X21_07030"/>
<protein>
    <submittedName>
        <fullName evidence="3">Xylose isomerase</fullName>
    </submittedName>
</protein>
<accession>A0A1C3E9Z6</accession>
<keyword evidence="4" id="KW-1185">Reference proteome</keyword>
<evidence type="ECO:0000256" key="1">
    <source>
        <dbReference type="SAM" id="SignalP"/>
    </source>
</evidence>
<keyword evidence="3" id="KW-0413">Isomerase</keyword>
<organism evidence="3 4">
    <name type="scientific">Planctopirus hydrillae</name>
    <dbReference type="NCBI Taxonomy" id="1841610"/>
    <lineage>
        <taxon>Bacteria</taxon>
        <taxon>Pseudomonadati</taxon>
        <taxon>Planctomycetota</taxon>
        <taxon>Planctomycetia</taxon>
        <taxon>Planctomycetales</taxon>
        <taxon>Planctomycetaceae</taxon>
        <taxon>Planctopirus</taxon>
    </lineage>
</organism>
<evidence type="ECO:0000259" key="2">
    <source>
        <dbReference type="Pfam" id="PF01261"/>
    </source>
</evidence>
<dbReference type="InterPro" id="IPR050312">
    <property type="entry name" value="IolE/XylAMocC-like"/>
</dbReference>
<keyword evidence="1" id="KW-0732">Signal</keyword>
<dbReference type="Proteomes" id="UP000094828">
    <property type="component" value="Unassembled WGS sequence"/>
</dbReference>
<dbReference type="AlphaFoldDB" id="A0A1C3E9Z6"/>
<dbReference type="PANTHER" id="PTHR12110">
    <property type="entry name" value="HYDROXYPYRUVATE ISOMERASE"/>
    <property type="match status" value="1"/>
</dbReference>
<dbReference type="Gene3D" id="3.20.20.150">
    <property type="entry name" value="Divalent-metal-dependent TIM barrel enzymes"/>
    <property type="match status" value="1"/>
</dbReference>
<sequence length="324" mass="35690">MPAPLSRREWIATTAATAMTAGAAFTSQPAHAAGADWQVPDAPPKVARRQPIGVSTYSFWQFKPDQKLSIEECIQKSSAYGFDGVEILHRQMTDETTAGLRSIKQVALREGMPLIGLSTHQTFVSPKPEVRTKNIEHTIHCLELAHDLGIPTIRVNTGTWGTRKNFDDLMAHKGIEEVLEGYTVDQGFAWVIDAFGECARAAEKLGVVMGLENHWGLGRTADGVLRVIDAVKSPWLEATVDTGNFLEEQYTQFEKLLPHAVLIQAKTYYGGGNWYTLDLDYARYAQLIKASGYRGFVSLEFEGKANASVAIPQSLEMLRSAFAG</sequence>
<reference evidence="3 4" key="1">
    <citation type="submission" date="2016-05" db="EMBL/GenBank/DDBJ databases">
        <title>Genomic and physiological characterization of Planctopirus sp. isolated from fresh water lake.</title>
        <authorList>
            <person name="Subhash Y."/>
            <person name="Ramana C."/>
        </authorList>
    </citation>
    <scope>NUCLEOTIDE SEQUENCE [LARGE SCALE GENOMIC DNA]</scope>
    <source>
        <strain evidence="3 4">JC280</strain>
    </source>
</reference>
<feature type="chain" id="PRO_5008672943" evidence="1">
    <location>
        <begin position="33"/>
        <end position="324"/>
    </location>
</feature>
<proteinExistence type="predicted"/>
<gene>
    <name evidence="3" type="ORF">A6X21_07030</name>
</gene>
<feature type="signal peptide" evidence="1">
    <location>
        <begin position="1"/>
        <end position="32"/>
    </location>
</feature>
<dbReference type="RefSeq" id="WP_068849069.1">
    <property type="nucleotide sequence ID" value="NZ_LYDR01000116.1"/>
</dbReference>
<dbReference type="InterPro" id="IPR013022">
    <property type="entry name" value="Xyl_isomerase-like_TIM-brl"/>
</dbReference>
<dbReference type="Pfam" id="PF01261">
    <property type="entry name" value="AP_endonuc_2"/>
    <property type="match status" value="1"/>
</dbReference>
<dbReference type="GO" id="GO:0016853">
    <property type="term" value="F:isomerase activity"/>
    <property type="evidence" value="ECO:0007669"/>
    <property type="project" value="UniProtKB-KW"/>
</dbReference>